<dbReference type="RefSeq" id="WP_242937416.1">
    <property type="nucleotide sequence ID" value="NZ_CP094326.1"/>
</dbReference>
<accession>A0ABY3YMF4</accession>
<evidence type="ECO:0000259" key="3">
    <source>
        <dbReference type="PROSITE" id="PS51762"/>
    </source>
</evidence>
<dbReference type="Pfam" id="PF00722">
    <property type="entry name" value="Glyco_hydro_16"/>
    <property type="match status" value="1"/>
</dbReference>
<dbReference type="InterPro" id="IPR013783">
    <property type="entry name" value="Ig-like_fold"/>
</dbReference>
<evidence type="ECO:0000313" key="5">
    <source>
        <dbReference type="Proteomes" id="UP000829476"/>
    </source>
</evidence>
<dbReference type="PROSITE" id="PS51762">
    <property type="entry name" value="GH16_2"/>
    <property type="match status" value="1"/>
</dbReference>
<feature type="signal peptide" evidence="2">
    <location>
        <begin position="1"/>
        <end position="19"/>
    </location>
</feature>
<comment type="similarity">
    <text evidence="1">Belongs to the glycosyl hydrolase 16 family.</text>
</comment>
<sequence length="530" mass="60711">MKKLLSILLIVTMYRGAYAQAPLKTSLELLGTRSWIRIDLPNQQNEISEYRLSWSETGQKPDLPNVIVKPDIERYYIQEIVPETTYTVWVDGYHSENLVTAAKGKVLTQKDWILDKKELHELNINPSSKAVPKGMQLFWHDEFNDQLLNRNKWFISYYSTIDHLRGEFEEDMRNDNLPIAAYTLNGKTIDLFVNDSLPVKVYDKKSGKKISSIQTYNWRTNENLLDNSRGGYFEVKVKRSSTGKPRGLNTAFWFDSPGPDLRYYLEQGTTLNGVTGIRPKGQVFEIDIFEYLNAQFVLHGHVNNKGEFQHNLATHIAKGYTHVDQWVTHGILWTPTAVKHYINGDLIKEYTDKHQVYSPNHFMNVLLGSYGGGGTVNMEVDYIRGYQWPLKDGNELPNPGFEDSGSLIPWEGTGSLTEGDQKNGRHAVLLKPGENIEQYVYLNNSTTYKLEYWQKGITDAEVSVYNVTQVSGESEQIISVNSKGKNKYTKKSVSFKTGKEFDDNMKTIRLLIVNKGTNDLYLDDINVKKE</sequence>
<evidence type="ECO:0000256" key="1">
    <source>
        <dbReference type="ARBA" id="ARBA00006865"/>
    </source>
</evidence>
<protein>
    <submittedName>
        <fullName evidence="4">Family 16 glycosylhydrolase</fullName>
    </submittedName>
</protein>
<feature type="chain" id="PRO_5045228158" evidence="2">
    <location>
        <begin position="20"/>
        <end position="530"/>
    </location>
</feature>
<dbReference type="InterPro" id="IPR000757">
    <property type="entry name" value="Beta-glucanase-like"/>
</dbReference>
<evidence type="ECO:0000256" key="2">
    <source>
        <dbReference type="SAM" id="SignalP"/>
    </source>
</evidence>
<reference evidence="4 5" key="1">
    <citation type="journal article" date="2018" name="Int. J. Syst. Evol. Microbiol.">
        <title>Zhouia spongiae sp. nov., isolated from a marine sponge.</title>
        <authorList>
            <person name="Zhuang L."/>
            <person name="Lin B."/>
            <person name="Qin F."/>
            <person name="Luo L."/>
        </authorList>
    </citation>
    <scope>NUCLEOTIDE SEQUENCE [LARGE SCALE GENOMIC DNA]</scope>
    <source>
        <strain evidence="4 5">HN-Y44</strain>
    </source>
</reference>
<keyword evidence="2" id="KW-0732">Signal</keyword>
<dbReference type="Proteomes" id="UP000829476">
    <property type="component" value="Chromosome"/>
</dbReference>
<feature type="domain" description="GH16" evidence="3">
    <location>
        <begin position="120"/>
        <end position="391"/>
    </location>
</feature>
<dbReference type="Gene3D" id="2.60.120.200">
    <property type="match status" value="1"/>
</dbReference>
<dbReference type="CDD" id="cd00413">
    <property type="entry name" value="Glyco_hydrolase_16"/>
    <property type="match status" value="1"/>
</dbReference>
<dbReference type="Gene3D" id="2.60.120.260">
    <property type="entry name" value="Galactose-binding domain-like"/>
    <property type="match status" value="1"/>
</dbReference>
<evidence type="ECO:0000313" key="4">
    <source>
        <dbReference type="EMBL" id="UNY99014.1"/>
    </source>
</evidence>
<keyword evidence="5" id="KW-1185">Reference proteome</keyword>
<organism evidence="4 5">
    <name type="scientific">Zhouia spongiae</name>
    <dbReference type="NCBI Taxonomy" id="2202721"/>
    <lineage>
        <taxon>Bacteria</taxon>
        <taxon>Pseudomonadati</taxon>
        <taxon>Bacteroidota</taxon>
        <taxon>Flavobacteriia</taxon>
        <taxon>Flavobacteriales</taxon>
        <taxon>Flavobacteriaceae</taxon>
        <taxon>Zhouia</taxon>
    </lineage>
</organism>
<dbReference type="InterPro" id="IPR013320">
    <property type="entry name" value="ConA-like_dom_sf"/>
</dbReference>
<name>A0ABY3YMF4_9FLAO</name>
<gene>
    <name evidence="4" type="ORF">MQE36_01375</name>
</gene>
<dbReference type="Gene3D" id="2.60.40.10">
    <property type="entry name" value="Immunoglobulins"/>
    <property type="match status" value="1"/>
</dbReference>
<dbReference type="SUPFAM" id="SSF49899">
    <property type="entry name" value="Concanavalin A-like lectins/glucanases"/>
    <property type="match status" value="1"/>
</dbReference>
<dbReference type="EMBL" id="CP094326">
    <property type="protein sequence ID" value="UNY99014.1"/>
    <property type="molecule type" value="Genomic_DNA"/>
</dbReference>
<proteinExistence type="inferred from homology"/>